<dbReference type="OrthoDB" id="6359816at2759"/>
<dbReference type="PANTHER" id="PTHR24412">
    <property type="entry name" value="KELCH PROTEIN"/>
    <property type="match status" value="1"/>
</dbReference>
<protein>
    <recommendedName>
        <fullName evidence="3">BTB domain-containing protein</fullName>
    </recommendedName>
</protein>
<keyword evidence="6" id="KW-1185">Reference proteome</keyword>
<sequence length="234" mass="27231">MDLHLRTFMRSLRRMRENEAMTDVTLKLPDESTIACHKLILMAASSFFESMFQSGLKESIDNYVKLEFTDSDTIRALVEYIYSGEIEVNKENVQTLVAASEFLFLEDLKANCDDYLATLIQSSNHQDLRDFGQKFNLKKLLSSTHEFYLSHFQEMIETPSFTNLTEEELVALVSDDRLNAKSEDMVFESVVQWVKEDPEQRKEAFPRIAPLIRFPLCTQKTLTKIVNCEQLMWN</sequence>
<dbReference type="FunCoup" id="R7UA79">
    <property type="interactions" value="243"/>
</dbReference>
<keyword evidence="1" id="KW-0880">Kelch repeat</keyword>
<accession>R7UA79</accession>
<evidence type="ECO:0000313" key="4">
    <source>
        <dbReference type="EMBL" id="ELU00046.1"/>
    </source>
</evidence>
<feature type="domain" description="BTB" evidence="3">
    <location>
        <begin position="22"/>
        <end position="90"/>
    </location>
</feature>
<dbReference type="EMBL" id="AMQN01009790">
    <property type="status" value="NOT_ANNOTATED_CDS"/>
    <property type="molecule type" value="Genomic_DNA"/>
</dbReference>
<dbReference type="OMA" id="CLNIVEX"/>
<dbReference type="AlphaFoldDB" id="R7UA79"/>
<dbReference type="InterPro" id="IPR011333">
    <property type="entry name" value="SKP1/BTB/POZ_sf"/>
</dbReference>
<reference evidence="5" key="3">
    <citation type="submission" date="2015-06" db="UniProtKB">
        <authorList>
            <consortium name="EnsemblMetazoa"/>
        </authorList>
    </citation>
    <scope>IDENTIFICATION</scope>
</reference>
<dbReference type="Pfam" id="PF07707">
    <property type="entry name" value="BACK"/>
    <property type="match status" value="1"/>
</dbReference>
<dbReference type="PROSITE" id="PS50097">
    <property type="entry name" value="BTB"/>
    <property type="match status" value="1"/>
</dbReference>
<reference evidence="6" key="1">
    <citation type="submission" date="2012-12" db="EMBL/GenBank/DDBJ databases">
        <authorList>
            <person name="Hellsten U."/>
            <person name="Grimwood J."/>
            <person name="Chapman J.A."/>
            <person name="Shapiro H."/>
            <person name="Aerts A."/>
            <person name="Otillar R.P."/>
            <person name="Terry A.Y."/>
            <person name="Boore J.L."/>
            <person name="Simakov O."/>
            <person name="Marletaz F."/>
            <person name="Cho S.-J."/>
            <person name="Edsinger-Gonzales E."/>
            <person name="Havlak P."/>
            <person name="Kuo D.-H."/>
            <person name="Larsson T."/>
            <person name="Lv J."/>
            <person name="Arendt D."/>
            <person name="Savage R."/>
            <person name="Osoegawa K."/>
            <person name="de Jong P."/>
            <person name="Lindberg D.R."/>
            <person name="Seaver E.C."/>
            <person name="Weisblat D.A."/>
            <person name="Putnam N.H."/>
            <person name="Grigoriev I.V."/>
            <person name="Rokhsar D.S."/>
        </authorList>
    </citation>
    <scope>NUCLEOTIDE SEQUENCE</scope>
    <source>
        <strain evidence="6">I ESC-2004</strain>
    </source>
</reference>
<dbReference type="Proteomes" id="UP000014760">
    <property type="component" value="Unassembled WGS sequence"/>
</dbReference>
<dbReference type="SUPFAM" id="SSF54695">
    <property type="entry name" value="POZ domain"/>
    <property type="match status" value="1"/>
</dbReference>
<dbReference type="SMART" id="SM00875">
    <property type="entry name" value="BACK"/>
    <property type="match status" value="1"/>
</dbReference>
<organism evidence="4">
    <name type="scientific">Capitella teleta</name>
    <name type="common">Polychaete worm</name>
    <dbReference type="NCBI Taxonomy" id="283909"/>
    <lineage>
        <taxon>Eukaryota</taxon>
        <taxon>Metazoa</taxon>
        <taxon>Spiralia</taxon>
        <taxon>Lophotrochozoa</taxon>
        <taxon>Annelida</taxon>
        <taxon>Polychaeta</taxon>
        <taxon>Sedentaria</taxon>
        <taxon>Scolecida</taxon>
        <taxon>Capitellidae</taxon>
        <taxon>Capitella</taxon>
    </lineage>
</organism>
<proteinExistence type="predicted"/>
<reference evidence="4 6" key="2">
    <citation type="journal article" date="2013" name="Nature">
        <title>Insights into bilaterian evolution from three spiralian genomes.</title>
        <authorList>
            <person name="Simakov O."/>
            <person name="Marletaz F."/>
            <person name="Cho S.J."/>
            <person name="Edsinger-Gonzales E."/>
            <person name="Havlak P."/>
            <person name="Hellsten U."/>
            <person name="Kuo D.H."/>
            <person name="Larsson T."/>
            <person name="Lv J."/>
            <person name="Arendt D."/>
            <person name="Savage R."/>
            <person name="Osoegawa K."/>
            <person name="de Jong P."/>
            <person name="Grimwood J."/>
            <person name="Chapman J.A."/>
            <person name="Shapiro H."/>
            <person name="Aerts A."/>
            <person name="Otillar R.P."/>
            <person name="Terry A.Y."/>
            <person name="Boore J.L."/>
            <person name="Grigoriev I.V."/>
            <person name="Lindberg D.R."/>
            <person name="Seaver E.C."/>
            <person name="Weisblat D.A."/>
            <person name="Putnam N.H."/>
            <person name="Rokhsar D.S."/>
        </authorList>
    </citation>
    <scope>NUCLEOTIDE SEQUENCE</scope>
    <source>
        <strain evidence="4 6">I ESC-2004</strain>
    </source>
</reference>
<dbReference type="Gene3D" id="1.25.40.420">
    <property type="match status" value="1"/>
</dbReference>
<evidence type="ECO:0000313" key="5">
    <source>
        <dbReference type="EnsemblMetazoa" id="CapteP106756"/>
    </source>
</evidence>
<dbReference type="InterPro" id="IPR000210">
    <property type="entry name" value="BTB/POZ_dom"/>
</dbReference>
<keyword evidence="2" id="KW-0677">Repeat</keyword>
<dbReference type="Pfam" id="PF00651">
    <property type="entry name" value="BTB"/>
    <property type="match status" value="1"/>
</dbReference>
<dbReference type="FunFam" id="1.25.40.420:FF:000001">
    <property type="entry name" value="Kelch-like family member 12"/>
    <property type="match status" value="1"/>
</dbReference>
<name>R7UA79_CAPTE</name>
<dbReference type="SMART" id="SM00225">
    <property type="entry name" value="BTB"/>
    <property type="match status" value="1"/>
</dbReference>
<evidence type="ECO:0000256" key="1">
    <source>
        <dbReference type="ARBA" id="ARBA00022441"/>
    </source>
</evidence>
<evidence type="ECO:0000256" key="2">
    <source>
        <dbReference type="ARBA" id="ARBA00022737"/>
    </source>
</evidence>
<feature type="non-terminal residue" evidence="4">
    <location>
        <position position="234"/>
    </location>
</feature>
<dbReference type="EnsemblMetazoa" id="CapteT106756">
    <property type="protein sequence ID" value="CapteP106756"/>
    <property type="gene ID" value="CapteG106756"/>
</dbReference>
<dbReference type="EMBL" id="KB306242">
    <property type="protein sequence ID" value="ELU00046.1"/>
    <property type="molecule type" value="Genomic_DNA"/>
</dbReference>
<dbReference type="STRING" id="283909.R7UA79"/>
<evidence type="ECO:0000259" key="3">
    <source>
        <dbReference type="PROSITE" id="PS50097"/>
    </source>
</evidence>
<dbReference type="PANTHER" id="PTHR24412:SF441">
    <property type="entry name" value="KELCH-LIKE PROTEIN 28"/>
    <property type="match status" value="1"/>
</dbReference>
<gene>
    <name evidence="4" type="ORF">CAPTEDRAFT_106756</name>
</gene>
<evidence type="ECO:0000313" key="6">
    <source>
        <dbReference type="Proteomes" id="UP000014760"/>
    </source>
</evidence>
<dbReference type="HOGENOM" id="CLU_004253_11_0_1"/>
<dbReference type="Gene3D" id="3.30.710.10">
    <property type="entry name" value="Potassium Channel Kv1.1, Chain A"/>
    <property type="match status" value="1"/>
</dbReference>
<dbReference type="InterPro" id="IPR011705">
    <property type="entry name" value="BACK"/>
</dbReference>